<proteinExistence type="predicted"/>
<name>A0A450V1J4_9GAMM</name>
<accession>A0A450V1J4</accession>
<protein>
    <submittedName>
        <fullName evidence="3">Uncharacterized protein</fullName>
    </submittedName>
</protein>
<evidence type="ECO:0000313" key="2">
    <source>
        <dbReference type="EMBL" id="VFJ92104.1"/>
    </source>
</evidence>
<dbReference type="AlphaFoldDB" id="A0A450V1J4"/>
<gene>
    <name evidence="1" type="ORF">BECKH772A_GA0070896_100257</name>
    <name evidence="2" type="ORF">BECKH772B_GA0070898_100257</name>
    <name evidence="3" type="ORF">BECKH772C_GA0070978_100247</name>
</gene>
<reference evidence="3" key="1">
    <citation type="submission" date="2019-02" db="EMBL/GenBank/DDBJ databases">
        <authorList>
            <person name="Gruber-Vodicka R. H."/>
            <person name="Seah K. B. B."/>
        </authorList>
    </citation>
    <scope>NUCLEOTIDE SEQUENCE</scope>
    <source>
        <strain evidence="3">BECK_SA2B12</strain>
        <strain evidence="1">BECK_SA2B15</strain>
        <strain evidence="2">BECK_SA2B20</strain>
    </source>
</reference>
<dbReference type="EMBL" id="CAADFG010000025">
    <property type="protein sequence ID" value="VFJ90957.1"/>
    <property type="molecule type" value="Genomic_DNA"/>
</dbReference>
<dbReference type="EMBL" id="CAADFI010000025">
    <property type="protein sequence ID" value="VFJ92104.1"/>
    <property type="molecule type" value="Genomic_DNA"/>
</dbReference>
<dbReference type="EMBL" id="CAADFJ010000024">
    <property type="protein sequence ID" value="VFJ98678.1"/>
    <property type="molecule type" value="Genomic_DNA"/>
</dbReference>
<evidence type="ECO:0000313" key="1">
    <source>
        <dbReference type="EMBL" id="VFJ90957.1"/>
    </source>
</evidence>
<organism evidence="3">
    <name type="scientific">Candidatus Kentrum eta</name>
    <dbReference type="NCBI Taxonomy" id="2126337"/>
    <lineage>
        <taxon>Bacteria</taxon>
        <taxon>Pseudomonadati</taxon>
        <taxon>Pseudomonadota</taxon>
        <taxon>Gammaproteobacteria</taxon>
        <taxon>Candidatus Kentrum</taxon>
    </lineage>
</organism>
<sequence length="63" mass="7070">MHVRGKNVSDTLSKTSAFPIHEQHTLIFNTYVLSITQSDTAGTQKAHENFLVTLFKSPAIQRL</sequence>
<evidence type="ECO:0000313" key="3">
    <source>
        <dbReference type="EMBL" id="VFJ98678.1"/>
    </source>
</evidence>